<gene>
    <name evidence="1" type="ordered locus">Emtol_2901</name>
</gene>
<dbReference type="CDD" id="cd10981">
    <property type="entry name" value="ZnPC_S1P1"/>
    <property type="match status" value="1"/>
</dbReference>
<protein>
    <recommendedName>
        <fullName evidence="3">Integrase</fullName>
    </recommendedName>
</protein>
<evidence type="ECO:0000313" key="1">
    <source>
        <dbReference type="EMBL" id="AFK04034.1"/>
    </source>
</evidence>
<sequence length="367" mass="43015">MLLKFLVYIILCFVTSKSRNIKKSKKQLAVMNLLKSVKQKGLIWCLVLSSIWCLSSFRYQSIIWGFFGHQRINRLAVFTLPPEMFRFYKKNIDFITENAVNPDQRRYAVKGEAPRHFIDLDNYSDSIRKQLPLLSWREVSEKISEDTLNRHGIVPWHINFIKYQLTEAFRKKDARRILMLSADIGHYIADANVPLHTTQNYNGQLTNQTGIHGFWESRLPELFADNYDFFVGQADYVKSPQKRAWQAVLGANTALDSVLRFEQELTSHFAEDKKFGFDERNGITTKSYSKEFSERYHTMLKNQIERQMRASIKMVGDFWLTCWVDAGQPDLNSLLAYQPSKEEKEAELAEKQSWLKRVLDVRKESDN</sequence>
<keyword evidence="2" id="KW-1185">Reference proteome</keyword>
<proteinExistence type="predicted"/>
<evidence type="ECO:0000313" key="2">
    <source>
        <dbReference type="Proteomes" id="UP000002875"/>
    </source>
</evidence>
<evidence type="ECO:0008006" key="3">
    <source>
        <dbReference type="Google" id="ProtNLM"/>
    </source>
</evidence>
<accession>A0ABM5N3Q2</accession>
<reference evidence="1 2" key="1">
    <citation type="submission" date="2011-07" db="EMBL/GenBank/DDBJ databases">
        <title>The complete genome of chromosome of Emticicia oligotrophica DSM 17448.</title>
        <authorList>
            <consortium name="US DOE Joint Genome Institute (JGI-PGF)"/>
            <person name="Lucas S."/>
            <person name="Han J."/>
            <person name="Lapidus A."/>
            <person name="Bruce D."/>
            <person name="Goodwin L."/>
            <person name="Pitluck S."/>
            <person name="Peters L."/>
            <person name="Kyrpides N."/>
            <person name="Mavromatis K."/>
            <person name="Ivanova N."/>
            <person name="Ovchinnikova G."/>
            <person name="Teshima H."/>
            <person name="Detter J.C."/>
            <person name="Tapia R."/>
            <person name="Han C."/>
            <person name="Land M."/>
            <person name="Hauser L."/>
            <person name="Markowitz V."/>
            <person name="Cheng J.-F."/>
            <person name="Hugenholtz P."/>
            <person name="Woyke T."/>
            <person name="Wu D."/>
            <person name="Tindall B."/>
            <person name="Pomrenke H."/>
            <person name="Brambilla E."/>
            <person name="Klenk H.-P."/>
            <person name="Eisen J.A."/>
        </authorList>
    </citation>
    <scope>NUCLEOTIDE SEQUENCE [LARGE SCALE GENOMIC DNA]</scope>
    <source>
        <strain evidence="1 2">DSM 17448</strain>
    </source>
</reference>
<name>A0ABM5N3Q2_EMTOG</name>
<organism evidence="1 2">
    <name type="scientific">Emticicia oligotrophica (strain DSM 17448 / CIP 109782 / MTCC 6937 / GPTSA100-15)</name>
    <dbReference type="NCBI Taxonomy" id="929562"/>
    <lineage>
        <taxon>Bacteria</taxon>
        <taxon>Pseudomonadati</taxon>
        <taxon>Bacteroidota</taxon>
        <taxon>Cytophagia</taxon>
        <taxon>Cytophagales</taxon>
        <taxon>Leadbetterellaceae</taxon>
        <taxon>Emticicia</taxon>
    </lineage>
</organism>
<dbReference type="Proteomes" id="UP000002875">
    <property type="component" value="Chromosome"/>
</dbReference>
<dbReference type="InterPro" id="IPR008947">
    <property type="entry name" value="PLipase_C/P1_nuclease_dom_sf"/>
</dbReference>
<dbReference type="SUPFAM" id="SSF48537">
    <property type="entry name" value="Phospholipase C/P1 nuclease"/>
    <property type="match status" value="1"/>
</dbReference>
<dbReference type="EMBL" id="CP002961">
    <property type="protein sequence ID" value="AFK04034.1"/>
    <property type="molecule type" value="Genomic_DNA"/>
</dbReference>
<dbReference type="Gene3D" id="1.10.575.10">
    <property type="entry name" value="P1 Nuclease"/>
    <property type="match status" value="1"/>
</dbReference>